<feature type="binding site" evidence="4">
    <location>
        <position position="182"/>
    </location>
    <ligand>
        <name>D-glyceraldehyde 3-phosphate</name>
        <dbReference type="ChEBI" id="CHEBI:59776"/>
    </ligand>
</feature>
<evidence type="ECO:0000256" key="4">
    <source>
        <dbReference type="PIRSR" id="PIRSR000149-2"/>
    </source>
</evidence>
<feature type="binding site" evidence="5">
    <location>
        <begin position="12"/>
        <end position="13"/>
    </location>
    <ligand>
        <name>NAD(+)</name>
        <dbReference type="ChEBI" id="CHEBI:57540"/>
    </ligand>
</feature>
<dbReference type="InterPro" id="IPR020828">
    <property type="entry name" value="GlycerAld_3-P_DH_NAD(P)-bd"/>
</dbReference>
<name>A0A927CEC9_9BACL</name>
<dbReference type="FunFam" id="3.40.50.720:FF:000001">
    <property type="entry name" value="Glyceraldehyde-3-phosphate dehydrogenase"/>
    <property type="match status" value="1"/>
</dbReference>
<evidence type="ECO:0000256" key="6">
    <source>
        <dbReference type="PIRSR" id="PIRSR000149-4"/>
    </source>
</evidence>
<feature type="binding site" evidence="4">
    <location>
        <begin position="151"/>
        <end position="153"/>
    </location>
    <ligand>
        <name>D-glyceraldehyde 3-phosphate</name>
        <dbReference type="ChEBI" id="CHEBI:59776"/>
    </ligand>
</feature>
<dbReference type="FunFam" id="3.30.360.10:FF:000002">
    <property type="entry name" value="Glyceraldehyde-3-phosphate dehydrogenase"/>
    <property type="match status" value="1"/>
</dbReference>
<evidence type="ECO:0000256" key="2">
    <source>
        <dbReference type="ARBA" id="ARBA00023002"/>
    </source>
</evidence>
<dbReference type="PIRSF" id="PIRSF000149">
    <property type="entry name" value="GAP_DH"/>
    <property type="match status" value="1"/>
</dbReference>
<dbReference type="SUPFAM" id="SSF55347">
    <property type="entry name" value="Glyceraldehyde-3-phosphate dehydrogenase-like, C-terminal domain"/>
    <property type="match status" value="1"/>
</dbReference>
<feature type="domain" description="Glyceraldehyde 3-phosphate dehydrogenase NAD(P) binding" evidence="8">
    <location>
        <begin position="3"/>
        <end position="152"/>
    </location>
</feature>
<organism evidence="9 10">
    <name type="scientific">Paenibacillus oceani</name>
    <dbReference type="NCBI Taxonomy" id="2772510"/>
    <lineage>
        <taxon>Bacteria</taxon>
        <taxon>Bacillati</taxon>
        <taxon>Bacillota</taxon>
        <taxon>Bacilli</taxon>
        <taxon>Bacillales</taxon>
        <taxon>Paenibacillaceae</taxon>
        <taxon>Paenibacillus</taxon>
    </lineage>
</organism>
<dbReference type="EMBL" id="JACXJA010000029">
    <property type="protein sequence ID" value="MBD2864416.1"/>
    <property type="molecule type" value="Genomic_DNA"/>
</dbReference>
<dbReference type="CDD" id="cd05214">
    <property type="entry name" value="GAPDH_I_N"/>
    <property type="match status" value="1"/>
</dbReference>
<keyword evidence="5" id="KW-0547">Nucleotide-binding</keyword>
<protein>
    <submittedName>
        <fullName evidence="9">Type I glyceraldehyde-3-phosphate dehydrogenase</fullName>
        <ecNumber evidence="9">1.2.1.12</ecNumber>
    </submittedName>
</protein>
<dbReference type="InterPro" id="IPR036291">
    <property type="entry name" value="NAD(P)-bd_dom_sf"/>
</dbReference>
<feature type="binding site" evidence="5">
    <location>
        <position position="120"/>
    </location>
    <ligand>
        <name>NAD(+)</name>
        <dbReference type="ChEBI" id="CHEBI:57540"/>
    </ligand>
</feature>
<evidence type="ECO:0000256" key="5">
    <source>
        <dbReference type="PIRSR" id="PIRSR000149-3"/>
    </source>
</evidence>
<dbReference type="Proteomes" id="UP000639396">
    <property type="component" value="Unassembled WGS sequence"/>
</dbReference>
<comment type="similarity">
    <text evidence="1 7">Belongs to the glyceraldehyde-3-phosphate dehydrogenase family.</text>
</comment>
<evidence type="ECO:0000256" key="1">
    <source>
        <dbReference type="ARBA" id="ARBA00007406"/>
    </source>
</evidence>
<dbReference type="Pfam" id="PF00044">
    <property type="entry name" value="Gp_dh_N"/>
    <property type="match status" value="1"/>
</dbReference>
<evidence type="ECO:0000313" key="10">
    <source>
        <dbReference type="Proteomes" id="UP000639396"/>
    </source>
</evidence>
<dbReference type="SMART" id="SM00846">
    <property type="entry name" value="Gp_dh_N"/>
    <property type="match status" value="1"/>
</dbReference>
<reference evidence="9" key="1">
    <citation type="submission" date="2020-09" db="EMBL/GenBank/DDBJ databases">
        <title>A novel bacterium of genus Paenibacillus, isolated from South China Sea.</title>
        <authorList>
            <person name="Huang H."/>
            <person name="Mo K."/>
            <person name="Hu Y."/>
        </authorList>
    </citation>
    <scope>NUCLEOTIDE SEQUENCE</scope>
    <source>
        <strain evidence="9">IB182363</strain>
    </source>
</reference>
<keyword evidence="10" id="KW-1185">Reference proteome</keyword>
<feature type="binding site" evidence="4">
    <location>
        <begin position="210"/>
        <end position="211"/>
    </location>
    <ligand>
        <name>D-glyceraldehyde 3-phosphate</name>
        <dbReference type="ChEBI" id="CHEBI:59776"/>
    </ligand>
</feature>
<accession>A0A927CEC9</accession>
<evidence type="ECO:0000259" key="8">
    <source>
        <dbReference type="SMART" id="SM00846"/>
    </source>
</evidence>
<keyword evidence="5" id="KW-0520">NAD</keyword>
<dbReference type="PANTHER" id="PTHR43148">
    <property type="entry name" value="GLYCERALDEHYDE-3-PHOSPHATE DEHYDROGENASE 2"/>
    <property type="match status" value="1"/>
</dbReference>
<feature type="binding site" evidence="5">
    <location>
        <position position="78"/>
    </location>
    <ligand>
        <name>NAD(+)</name>
        <dbReference type="ChEBI" id="CHEBI:57540"/>
    </ligand>
</feature>
<feature type="active site" description="Nucleophile" evidence="3">
    <location>
        <position position="152"/>
    </location>
</feature>
<dbReference type="InterPro" id="IPR020831">
    <property type="entry name" value="GlycerAld/Erythrose_P_DH"/>
</dbReference>
<dbReference type="InterPro" id="IPR020829">
    <property type="entry name" value="GlycerAld_3-P_DH_cat"/>
</dbReference>
<feature type="binding site" evidence="4">
    <location>
        <position position="233"/>
    </location>
    <ligand>
        <name>D-glyceraldehyde 3-phosphate</name>
        <dbReference type="ChEBI" id="CHEBI:59776"/>
    </ligand>
</feature>
<evidence type="ECO:0000256" key="3">
    <source>
        <dbReference type="PIRSR" id="PIRSR000149-1"/>
    </source>
</evidence>
<dbReference type="EC" id="1.2.1.12" evidence="9"/>
<dbReference type="SUPFAM" id="SSF51735">
    <property type="entry name" value="NAD(P)-binding Rossmann-fold domains"/>
    <property type="match status" value="1"/>
</dbReference>
<proteinExistence type="inferred from homology"/>
<dbReference type="GO" id="GO:0051287">
    <property type="term" value="F:NAD binding"/>
    <property type="evidence" value="ECO:0007669"/>
    <property type="project" value="InterPro"/>
</dbReference>
<feature type="site" description="Activates thiol group during catalysis" evidence="6">
    <location>
        <position position="179"/>
    </location>
</feature>
<dbReference type="Gene3D" id="3.40.50.720">
    <property type="entry name" value="NAD(P)-binding Rossmann-like Domain"/>
    <property type="match status" value="1"/>
</dbReference>
<keyword evidence="2 9" id="KW-0560">Oxidoreductase</keyword>
<evidence type="ECO:0000313" key="9">
    <source>
        <dbReference type="EMBL" id="MBD2864416.1"/>
    </source>
</evidence>
<comment type="caution">
    <text evidence="9">The sequence shown here is derived from an EMBL/GenBank/DDBJ whole genome shotgun (WGS) entry which is preliminary data.</text>
</comment>
<dbReference type="PRINTS" id="PR00078">
    <property type="entry name" value="G3PDHDRGNASE"/>
</dbReference>
<gene>
    <name evidence="9" type="ORF">IDH45_20730</name>
</gene>
<dbReference type="Pfam" id="PF02800">
    <property type="entry name" value="Gp_dh_C"/>
    <property type="match status" value="1"/>
</dbReference>
<feature type="binding site" evidence="5">
    <location>
        <position position="315"/>
    </location>
    <ligand>
        <name>NAD(+)</name>
        <dbReference type="ChEBI" id="CHEBI:57540"/>
    </ligand>
</feature>
<evidence type="ECO:0000256" key="7">
    <source>
        <dbReference type="RuleBase" id="RU000397"/>
    </source>
</evidence>
<dbReference type="Gene3D" id="3.30.360.10">
    <property type="entry name" value="Dihydrodipicolinate Reductase, domain 2"/>
    <property type="match status" value="1"/>
</dbReference>
<dbReference type="AlphaFoldDB" id="A0A927CEC9"/>
<dbReference type="GO" id="GO:0004365">
    <property type="term" value="F:glyceraldehyde-3-phosphate dehydrogenase (NAD+) (phosphorylating) activity"/>
    <property type="evidence" value="ECO:0007669"/>
    <property type="project" value="UniProtKB-EC"/>
</dbReference>
<sequence length="349" mass="37774">MTVGIGINGMGRIGRLLVRRAFTEGELNIRAINVLHPADSVAHLLKYDSVHGRWDADIRTEDGNLVINGHTVRLLSERDPQLISWNDCGVDLVLDATGKFNDVAGAAKHLAGGAQNVIVTAPGSGLDLTVVMGVNDRSYDPDRHKLISAASCTTNCVAPVLRIVDELFGVKRAWVTTVHAYTNDQNHLDNPHKDLRRARSCTQSIVPTTTGIGKALAGVLPHLAPVVEGVSLRVPVPNVSLCDITLDLGEEISTEYATARLRSACMSPQYSRYVGWSEEPLVSTDYVGCDKSATIDGLSLSAAGRQLKLLAWYDNEWGYACRVIDTAKMVADAGLKRLKEREAAVLENV</sequence>
<dbReference type="RefSeq" id="WP_190930044.1">
    <property type="nucleotide sequence ID" value="NZ_JACXJA010000029.1"/>
</dbReference>